<dbReference type="InterPro" id="IPR036388">
    <property type="entry name" value="WH-like_DNA-bd_sf"/>
</dbReference>
<comment type="caution">
    <text evidence="2">The sequence shown here is derived from an EMBL/GenBank/DDBJ whole genome shotgun (WGS) entry which is preliminary data.</text>
</comment>
<gene>
    <name evidence="2" type="ORF">GCM10023321_50030</name>
</gene>
<evidence type="ECO:0000313" key="2">
    <source>
        <dbReference type="EMBL" id="GAA5163339.1"/>
    </source>
</evidence>
<sequence length="150" mass="16456">MGHLLQVRIDQALSAEGITARQFDALEHIAADSGLHRASLARILHTSPQAAAGLTRRLHDRGLLERHFLDPWSPITFAITEAGTRCLARARPIVTAVEREVLSHLPERLVAVLSDGVLGLVHGVDWLSDPQGLVDEVYAAMTRHPSRMPK</sequence>
<name>A0ABP9QK66_9PSEU</name>
<dbReference type="EMBL" id="BAABJP010000029">
    <property type="protein sequence ID" value="GAA5163339.1"/>
    <property type="molecule type" value="Genomic_DNA"/>
</dbReference>
<evidence type="ECO:0000259" key="1">
    <source>
        <dbReference type="Pfam" id="PF12802"/>
    </source>
</evidence>
<dbReference type="Proteomes" id="UP001428817">
    <property type="component" value="Unassembled WGS sequence"/>
</dbReference>
<feature type="domain" description="HTH marR-type" evidence="1">
    <location>
        <begin position="17"/>
        <end position="66"/>
    </location>
</feature>
<accession>A0ABP9QK66</accession>
<protein>
    <recommendedName>
        <fullName evidence="1">HTH marR-type domain-containing protein</fullName>
    </recommendedName>
</protein>
<organism evidence="2 3">
    <name type="scientific">Pseudonocardia eucalypti</name>
    <dbReference type="NCBI Taxonomy" id="648755"/>
    <lineage>
        <taxon>Bacteria</taxon>
        <taxon>Bacillati</taxon>
        <taxon>Actinomycetota</taxon>
        <taxon>Actinomycetes</taxon>
        <taxon>Pseudonocardiales</taxon>
        <taxon>Pseudonocardiaceae</taxon>
        <taxon>Pseudonocardia</taxon>
    </lineage>
</organism>
<dbReference type="Pfam" id="PF12802">
    <property type="entry name" value="MarR_2"/>
    <property type="match status" value="1"/>
</dbReference>
<dbReference type="InterPro" id="IPR000835">
    <property type="entry name" value="HTH_MarR-typ"/>
</dbReference>
<reference evidence="3" key="1">
    <citation type="journal article" date="2019" name="Int. J. Syst. Evol. Microbiol.">
        <title>The Global Catalogue of Microorganisms (GCM) 10K type strain sequencing project: providing services to taxonomists for standard genome sequencing and annotation.</title>
        <authorList>
            <consortium name="The Broad Institute Genomics Platform"/>
            <consortium name="The Broad Institute Genome Sequencing Center for Infectious Disease"/>
            <person name="Wu L."/>
            <person name="Ma J."/>
        </authorList>
    </citation>
    <scope>NUCLEOTIDE SEQUENCE [LARGE SCALE GENOMIC DNA]</scope>
    <source>
        <strain evidence="3">JCM 18303</strain>
    </source>
</reference>
<keyword evidence="3" id="KW-1185">Reference proteome</keyword>
<evidence type="ECO:0000313" key="3">
    <source>
        <dbReference type="Proteomes" id="UP001428817"/>
    </source>
</evidence>
<proteinExistence type="predicted"/>
<dbReference type="SUPFAM" id="SSF46785">
    <property type="entry name" value="Winged helix' DNA-binding domain"/>
    <property type="match status" value="1"/>
</dbReference>
<dbReference type="Gene3D" id="1.10.10.10">
    <property type="entry name" value="Winged helix-like DNA-binding domain superfamily/Winged helix DNA-binding domain"/>
    <property type="match status" value="1"/>
</dbReference>
<dbReference type="InterPro" id="IPR036390">
    <property type="entry name" value="WH_DNA-bd_sf"/>
</dbReference>